<evidence type="ECO:0000313" key="5">
    <source>
        <dbReference type="Proteomes" id="UP000078046"/>
    </source>
</evidence>
<protein>
    <submittedName>
        <fullName evidence="4">Uncharacterized protein</fullName>
    </submittedName>
</protein>
<comment type="caution">
    <text evidence="4">The sequence shown here is derived from an EMBL/GenBank/DDBJ whole genome shotgun (WGS) entry which is preliminary data.</text>
</comment>
<dbReference type="PANTHER" id="PTHR19919">
    <property type="entry name" value="WD REPEAT CONTAINING PROTEIN"/>
    <property type="match status" value="1"/>
</dbReference>
<dbReference type="InterPro" id="IPR015943">
    <property type="entry name" value="WD40/YVTN_repeat-like_dom_sf"/>
</dbReference>
<feature type="repeat" description="WD" evidence="3">
    <location>
        <begin position="173"/>
        <end position="211"/>
    </location>
</feature>
<reference evidence="4 5" key="1">
    <citation type="submission" date="2016-04" db="EMBL/GenBank/DDBJ databases">
        <title>The genome of Intoshia linei affirms orthonectids as highly simplified spiralians.</title>
        <authorList>
            <person name="Mikhailov K.V."/>
            <person name="Slusarev G.S."/>
            <person name="Nikitin M.A."/>
            <person name="Logacheva M.D."/>
            <person name="Penin A."/>
            <person name="Aleoshin V."/>
            <person name="Panchin Y.V."/>
        </authorList>
    </citation>
    <scope>NUCLEOTIDE SEQUENCE [LARGE SCALE GENOMIC DNA]</scope>
    <source>
        <strain evidence="4">Intl2013</strain>
        <tissue evidence="4">Whole animal</tissue>
    </source>
</reference>
<dbReference type="Proteomes" id="UP000078046">
    <property type="component" value="Unassembled WGS sequence"/>
</dbReference>
<evidence type="ECO:0000256" key="1">
    <source>
        <dbReference type="ARBA" id="ARBA00022574"/>
    </source>
</evidence>
<dbReference type="OrthoDB" id="24670at2759"/>
<dbReference type="SUPFAM" id="SSF50978">
    <property type="entry name" value="WD40 repeat-like"/>
    <property type="match status" value="1"/>
</dbReference>
<gene>
    <name evidence="4" type="ORF">A3Q56_03962</name>
</gene>
<dbReference type="InterPro" id="IPR001680">
    <property type="entry name" value="WD40_rpt"/>
</dbReference>
<dbReference type="Pfam" id="PF00400">
    <property type="entry name" value="WD40"/>
    <property type="match status" value="2"/>
</dbReference>
<dbReference type="PROSITE" id="PS50082">
    <property type="entry name" value="WD_REPEATS_2"/>
    <property type="match status" value="2"/>
</dbReference>
<proteinExistence type="predicted"/>
<evidence type="ECO:0000313" key="4">
    <source>
        <dbReference type="EMBL" id="OAF68297.1"/>
    </source>
</evidence>
<name>A0A177B1Z8_9BILA</name>
<dbReference type="AlphaFoldDB" id="A0A177B1Z8"/>
<dbReference type="InterPro" id="IPR045159">
    <property type="entry name" value="DCAF7-like"/>
</dbReference>
<dbReference type="Gene3D" id="2.130.10.10">
    <property type="entry name" value="YVTN repeat-like/Quinoprotein amine dehydrogenase"/>
    <property type="match status" value="2"/>
</dbReference>
<evidence type="ECO:0000256" key="3">
    <source>
        <dbReference type="PROSITE-ProRule" id="PRU00221"/>
    </source>
</evidence>
<dbReference type="EMBL" id="LWCA01000473">
    <property type="protein sequence ID" value="OAF68297.1"/>
    <property type="molecule type" value="Genomic_DNA"/>
</dbReference>
<dbReference type="SMART" id="SM00320">
    <property type="entry name" value="WD40"/>
    <property type="match status" value="3"/>
</dbReference>
<accession>A0A177B1Z8</accession>
<keyword evidence="2" id="KW-0677">Repeat</keyword>
<feature type="repeat" description="WD" evidence="3">
    <location>
        <begin position="265"/>
        <end position="298"/>
    </location>
</feature>
<keyword evidence="5" id="KW-1185">Reference proteome</keyword>
<evidence type="ECO:0000256" key="2">
    <source>
        <dbReference type="ARBA" id="ARBA00022737"/>
    </source>
</evidence>
<keyword evidence="1 3" id="KW-0853">WD repeat</keyword>
<organism evidence="4 5">
    <name type="scientific">Intoshia linei</name>
    <dbReference type="NCBI Taxonomy" id="1819745"/>
    <lineage>
        <taxon>Eukaryota</taxon>
        <taxon>Metazoa</taxon>
        <taxon>Spiralia</taxon>
        <taxon>Lophotrochozoa</taxon>
        <taxon>Mesozoa</taxon>
        <taxon>Orthonectida</taxon>
        <taxon>Rhopaluridae</taxon>
        <taxon>Intoshia</taxon>
    </lineage>
</organism>
<dbReference type="InterPro" id="IPR036322">
    <property type="entry name" value="WD40_repeat_dom_sf"/>
</dbReference>
<sequence length="346" mass="39666">MNAPYNLSLNQQRVYQYRFPSPIYACNWSFRNDKILKLAVGSFIDDYNNKIRITHLCSQTNEITELICFDHPYPATKIHWIPDVNGNFPDLIGASGDYLRIWKIVGPEAQLQCLLNSNRHPTLCAPLTSFDWNRLDPSLVVTASIDTTCTIWSIETQQAISHVPLGYQVYKQLIAHEKEVYDVAFSTQGSGRDIFGTSGADGSIRIFDLRNLAHSNIVHEHKNRFPLLRIYWNRFDSNYIATFSVASNEAILIDTRMTRRPIAELTNHQSCINGLAWAPRSNNYLCSVGSDKRAFIWDTQKVMCKTNTDPILCYTASDEINQIQWNEINSDWISICFNNCVQILRV</sequence>